<dbReference type="PANTHER" id="PTHR38593">
    <property type="entry name" value="BLR2558 PROTEIN"/>
    <property type="match status" value="1"/>
</dbReference>
<accession>A0A9W5B5V0</accession>
<proteinExistence type="predicted"/>
<feature type="signal peptide" evidence="1">
    <location>
        <begin position="1"/>
        <end position="23"/>
    </location>
</feature>
<evidence type="ECO:0000256" key="1">
    <source>
        <dbReference type="SAM" id="SignalP"/>
    </source>
</evidence>
<evidence type="ECO:0000313" key="4">
    <source>
        <dbReference type="Proteomes" id="UP000191933"/>
    </source>
</evidence>
<dbReference type="InterPro" id="IPR025419">
    <property type="entry name" value="DUF4142"/>
</dbReference>
<dbReference type="AlphaFoldDB" id="A0A9W5B5V0"/>
<keyword evidence="4" id="KW-1185">Reference proteome</keyword>
<dbReference type="EMBL" id="FBVY01000038">
    <property type="protein sequence ID" value="CUX00565.1"/>
    <property type="molecule type" value="Genomic_DNA"/>
</dbReference>
<dbReference type="Proteomes" id="UP000191933">
    <property type="component" value="Unassembled WGS sequence"/>
</dbReference>
<evidence type="ECO:0000313" key="3">
    <source>
        <dbReference type="EMBL" id="CUX00565.1"/>
    </source>
</evidence>
<dbReference type="Pfam" id="PF13628">
    <property type="entry name" value="DUF4142"/>
    <property type="match status" value="1"/>
</dbReference>
<organism evidence="3 4">
    <name type="scientific">Agrobacterium genomosp. 2 str. CFBP 5494</name>
    <dbReference type="NCBI Taxonomy" id="1183436"/>
    <lineage>
        <taxon>Bacteria</taxon>
        <taxon>Pseudomonadati</taxon>
        <taxon>Pseudomonadota</taxon>
        <taxon>Alphaproteobacteria</taxon>
        <taxon>Hyphomicrobiales</taxon>
        <taxon>Rhizobiaceae</taxon>
        <taxon>Rhizobium/Agrobacterium group</taxon>
        <taxon>Agrobacterium</taxon>
        <taxon>Agrobacterium tumefaciens complex</taxon>
    </lineage>
</organism>
<dbReference type="RefSeq" id="WP_072493378.1">
    <property type="nucleotide sequence ID" value="NZ_LT009719.1"/>
</dbReference>
<reference evidence="3 4" key="1">
    <citation type="submission" date="2016-01" db="EMBL/GenBank/DDBJ databases">
        <authorList>
            <person name="Regsiter A."/>
            <person name="william w."/>
        </authorList>
    </citation>
    <scope>NUCLEOTIDE SEQUENCE [LARGE SCALE GENOMIC DNA]</scope>
    <source>
        <strain evidence="3 4">CFBP 5494</strain>
    </source>
</reference>
<dbReference type="PANTHER" id="PTHR38593:SF1">
    <property type="entry name" value="BLR2558 PROTEIN"/>
    <property type="match status" value="1"/>
</dbReference>
<keyword evidence="1" id="KW-0732">Signal</keyword>
<sequence length="163" mass="17776">MKPFHACCAALCLSMLMPAFSNAQSPADFTAEAASFNQFEVEASRLALRSAQDDATKMFANDIMRDHQKALVDLADAAKKDGTSVPTDLSAEYAEKMRALETASQSEFDQAYLSTQVSVLEDAKTMFEAFIKTGIAGSLRAYAENQRGTVRTYNVRVQGLTNP</sequence>
<dbReference type="Gene3D" id="1.20.1260.10">
    <property type="match status" value="1"/>
</dbReference>
<protein>
    <recommendedName>
        <fullName evidence="2">DUF4142 domain-containing protein</fullName>
    </recommendedName>
</protein>
<name>A0A9W5B5V0_9HYPH</name>
<feature type="chain" id="PRO_5040947642" description="DUF4142 domain-containing protein" evidence="1">
    <location>
        <begin position="24"/>
        <end position="163"/>
    </location>
</feature>
<evidence type="ECO:0000259" key="2">
    <source>
        <dbReference type="Pfam" id="PF13628"/>
    </source>
</evidence>
<gene>
    <name evidence="3" type="ORF">AGR2A_Lc90050</name>
</gene>
<feature type="domain" description="DUF4142" evidence="2">
    <location>
        <begin position="26"/>
        <end position="156"/>
    </location>
</feature>
<dbReference type="InterPro" id="IPR012347">
    <property type="entry name" value="Ferritin-like"/>
</dbReference>
<comment type="caution">
    <text evidence="3">The sequence shown here is derived from an EMBL/GenBank/DDBJ whole genome shotgun (WGS) entry which is preliminary data.</text>
</comment>